<keyword evidence="1" id="KW-1133">Transmembrane helix</keyword>
<feature type="transmembrane region" description="Helical" evidence="1">
    <location>
        <begin position="263"/>
        <end position="283"/>
    </location>
</feature>
<feature type="transmembrane region" description="Helical" evidence="1">
    <location>
        <begin position="295"/>
        <end position="319"/>
    </location>
</feature>
<protein>
    <submittedName>
        <fullName evidence="2">Uncharacterized protein</fullName>
    </submittedName>
</protein>
<feature type="transmembrane region" description="Helical" evidence="1">
    <location>
        <begin position="115"/>
        <end position="135"/>
    </location>
</feature>
<evidence type="ECO:0000313" key="2">
    <source>
        <dbReference type="EMBL" id="GAQ86606.1"/>
    </source>
</evidence>
<feature type="transmembrane region" description="Helical" evidence="1">
    <location>
        <begin position="82"/>
        <end position="103"/>
    </location>
</feature>
<keyword evidence="1" id="KW-0472">Membrane</keyword>
<dbReference type="Proteomes" id="UP000054558">
    <property type="component" value="Unassembled WGS sequence"/>
</dbReference>
<feature type="transmembrane region" description="Helical" evidence="1">
    <location>
        <begin position="186"/>
        <end position="212"/>
    </location>
</feature>
<dbReference type="AlphaFoldDB" id="A0A1Y1ID24"/>
<organism evidence="2 3">
    <name type="scientific">Klebsormidium nitens</name>
    <name type="common">Green alga</name>
    <name type="synonym">Ulothrix nitens</name>
    <dbReference type="NCBI Taxonomy" id="105231"/>
    <lineage>
        <taxon>Eukaryota</taxon>
        <taxon>Viridiplantae</taxon>
        <taxon>Streptophyta</taxon>
        <taxon>Klebsormidiophyceae</taxon>
        <taxon>Klebsormidiales</taxon>
        <taxon>Klebsormidiaceae</taxon>
        <taxon>Klebsormidium</taxon>
    </lineage>
</organism>
<feature type="transmembrane region" description="Helical" evidence="1">
    <location>
        <begin position="224"/>
        <end position="242"/>
    </location>
</feature>
<keyword evidence="3" id="KW-1185">Reference proteome</keyword>
<evidence type="ECO:0000256" key="1">
    <source>
        <dbReference type="SAM" id="Phobius"/>
    </source>
</evidence>
<keyword evidence="1" id="KW-0812">Transmembrane</keyword>
<evidence type="ECO:0000313" key="3">
    <source>
        <dbReference type="Proteomes" id="UP000054558"/>
    </source>
</evidence>
<feature type="transmembrane region" description="Helical" evidence="1">
    <location>
        <begin position="42"/>
        <end position="62"/>
    </location>
</feature>
<dbReference type="EMBL" id="DF237248">
    <property type="protein sequence ID" value="GAQ86606.1"/>
    <property type="molecule type" value="Genomic_DNA"/>
</dbReference>
<name>A0A1Y1ID24_KLENI</name>
<sequence length="321" mass="34153">MLVSPSAKSQLLALKASVRASRDVAAQLEDGQKDKETTAFRALVFGLLGAGFAAFSFAQIAHTQDYYTQGLGVMPLTSSQYSFVRSYGTSLIPLSLYSLYAALQKTTAGMAAKLDFALLVYGVGYGVPVLIGYLNKIVPQPYAIAALVLTGAASLFPPLFGGLTLEKITSGLERGFNELFKVRGTLSFFSLATTLIFLVQGLTVYVAPAMILPADLLEGAARDAVVIFARGVSAASLAATIAMASIKDIADNKKVRERTTFNVLNLGLILMSAGMLLVAYFNGLEPDGLLKTSPFYFYLRVGVSSFNILVLIANVLVGLNK</sequence>
<proteinExistence type="predicted"/>
<reference evidence="2 3" key="1">
    <citation type="journal article" date="2014" name="Nat. Commun.">
        <title>Klebsormidium flaccidum genome reveals primary factors for plant terrestrial adaptation.</title>
        <authorList>
            <person name="Hori K."/>
            <person name="Maruyama F."/>
            <person name="Fujisawa T."/>
            <person name="Togashi T."/>
            <person name="Yamamoto N."/>
            <person name="Seo M."/>
            <person name="Sato S."/>
            <person name="Yamada T."/>
            <person name="Mori H."/>
            <person name="Tajima N."/>
            <person name="Moriyama T."/>
            <person name="Ikeuchi M."/>
            <person name="Watanabe M."/>
            <person name="Wada H."/>
            <person name="Kobayashi K."/>
            <person name="Saito M."/>
            <person name="Masuda T."/>
            <person name="Sasaki-Sekimoto Y."/>
            <person name="Mashiguchi K."/>
            <person name="Awai K."/>
            <person name="Shimojima M."/>
            <person name="Masuda S."/>
            <person name="Iwai M."/>
            <person name="Nobusawa T."/>
            <person name="Narise T."/>
            <person name="Kondo S."/>
            <person name="Saito H."/>
            <person name="Sato R."/>
            <person name="Murakawa M."/>
            <person name="Ihara Y."/>
            <person name="Oshima-Yamada Y."/>
            <person name="Ohtaka K."/>
            <person name="Satoh M."/>
            <person name="Sonobe K."/>
            <person name="Ishii M."/>
            <person name="Ohtani R."/>
            <person name="Kanamori-Sato M."/>
            <person name="Honoki R."/>
            <person name="Miyazaki D."/>
            <person name="Mochizuki H."/>
            <person name="Umetsu J."/>
            <person name="Higashi K."/>
            <person name="Shibata D."/>
            <person name="Kamiya Y."/>
            <person name="Sato N."/>
            <person name="Nakamura Y."/>
            <person name="Tabata S."/>
            <person name="Ida S."/>
            <person name="Kurokawa K."/>
            <person name="Ohta H."/>
        </authorList>
    </citation>
    <scope>NUCLEOTIDE SEQUENCE [LARGE SCALE GENOMIC DNA]</scope>
    <source>
        <strain evidence="2 3">NIES-2285</strain>
    </source>
</reference>
<feature type="transmembrane region" description="Helical" evidence="1">
    <location>
        <begin position="141"/>
        <end position="165"/>
    </location>
</feature>
<accession>A0A1Y1ID24</accession>
<gene>
    <name evidence="2" type="ORF">KFL_002990140</name>
</gene>